<protein>
    <submittedName>
        <fullName evidence="2">Uncharacterized protein</fullName>
    </submittedName>
</protein>
<dbReference type="Proteomes" id="UP000002488">
    <property type="component" value="Unassembled WGS sequence"/>
</dbReference>
<feature type="region of interest" description="Disordered" evidence="1">
    <location>
        <begin position="294"/>
        <end position="315"/>
    </location>
</feature>
<organism evidence="2 3">
    <name type="scientific">Giardia intestinalis (strain ATCC 50581 / GS clone H7)</name>
    <name type="common">Giardia lamblia</name>
    <dbReference type="NCBI Taxonomy" id="598745"/>
    <lineage>
        <taxon>Eukaryota</taxon>
        <taxon>Metamonada</taxon>
        <taxon>Diplomonadida</taxon>
        <taxon>Hexamitidae</taxon>
        <taxon>Giardiinae</taxon>
        <taxon>Giardia</taxon>
    </lineage>
</organism>
<dbReference type="OMA" id="MSYGLSQ"/>
<evidence type="ECO:0000313" key="3">
    <source>
        <dbReference type="Proteomes" id="UP000002488"/>
    </source>
</evidence>
<feature type="compositionally biased region" description="Polar residues" evidence="1">
    <location>
        <begin position="1"/>
        <end position="11"/>
    </location>
</feature>
<dbReference type="VEuPathDB" id="GiardiaDB:GL50581_608"/>
<dbReference type="OrthoDB" id="10257752at2759"/>
<sequence>MTSENLNNGGHQSPKHAHRSKNHEYKNANYVIASKRPLSPLSLAVQMLTKGTNDHKSRIAKEKKLVTDEPSTTDKLSMSYGLSQEGSDAPSKPTYSFIYTNPDLVSSTWKGNKHRGKGKLRHHHSKPDKRVHDGRPFDAETNLGPFITAMCVAGEENRRQRVAESISNIVSLSGTIFSTEVPADFSGTVSPRYILPGSMKYKEDATDPSMLVSRFKVDPAHLFHDSFESVETVPSVRSMASPVQNPFLNNNDIHDEVDADPALRSNMSDSYAEFTVHLKSFISVSNHSSNVSEIAEDQGRLSDNEDITSMAENTM</sequence>
<evidence type="ECO:0000313" key="2">
    <source>
        <dbReference type="EMBL" id="EET02118.1"/>
    </source>
</evidence>
<feature type="region of interest" description="Disordered" evidence="1">
    <location>
        <begin position="63"/>
        <end position="90"/>
    </location>
</feature>
<evidence type="ECO:0000256" key="1">
    <source>
        <dbReference type="SAM" id="MobiDB-lite"/>
    </source>
</evidence>
<feature type="region of interest" description="Disordered" evidence="1">
    <location>
        <begin position="1"/>
        <end position="25"/>
    </location>
</feature>
<feature type="compositionally biased region" description="Polar residues" evidence="1">
    <location>
        <begin position="69"/>
        <end position="86"/>
    </location>
</feature>
<dbReference type="AlphaFoldDB" id="C6LPE3"/>
<name>C6LPE3_GIAIB</name>
<feature type="region of interest" description="Disordered" evidence="1">
    <location>
        <begin position="108"/>
        <end position="137"/>
    </location>
</feature>
<feature type="compositionally biased region" description="Basic and acidic residues" evidence="1">
    <location>
        <begin position="128"/>
        <end position="137"/>
    </location>
</feature>
<accession>C6LPE3</accession>
<gene>
    <name evidence="2" type="ORF">GL50581_608</name>
</gene>
<comment type="caution">
    <text evidence="2">The sequence shown here is derived from an EMBL/GenBank/DDBJ whole genome shotgun (WGS) entry which is preliminary data.</text>
</comment>
<feature type="compositionally biased region" description="Basic residues" evidence="1">
    <location>
        <begin position="111"/>
        <end position="127"/>
    </location>
</feature>
<reference evidence="2 3" key="1">
    <citation type="journal article" date="2009" name="PLoS Pathog.">
        <title>Draft genome sequencing of giardia intestinalis assemblage B isolate GS: is human giardiasis caused by two different species?</title>
        <authorList>
            <person name="Franzen O."/>
            <person name="Jerlstrom-Hultqvist J."/>
            <person name="Castro E."/>
            <person name="Sherwood E."/>
            <person name="Ankarklev J."/>
            <person name="Reiner D.S."/>
            <person name="Palm D."/>
            <person name="Andersson J.O."/>
            <person name="Andersson B."/>
            <person name="Svard S.G."/>
        </authorList>
    </citation>
    <scope>NUCLEOTIDE SEQUENCE [LARGE SCALE GENOMIC DNA]</scope>
    <source>
        <strain evidence="3">ATCC 50581 / GS clone H7</strain>
    </source>
</reference>
<proteinExistence type="predicted"/>
<dbReference type="EMBL" id="ACGJ01000782">
    <property type="protein sequence ID" value="EET02118.1"/>
    <property type="molecule type" value="Genomic_DNA"/>
</dbReference>